<sequence>MNGCDSKIYQTIILEFVGFLPLPTNQLNIGVQNVYRSKLISLVRASPAILLLTGAFYFTYIQGALSYYEIFMITSTNLRVNPLLSALVDLPYGAINLRGLLVLALFFYKRHSWHELARQTQVLLHLACPVTAINHLPRKAMTYLSGSLLFLTASGHVIFEAVEWCYTWNPGSPSATLPAFSAISTVPVLKEAYAWPFLTLYFCFSTVPFVLSQQVYVCAIVLARCLHKVLATLEQELLSESRRWEQYARPSSLDNLARKVATWEYLHVRTVLMVQAMNQFFGEIFLVTYLLDVLVAVCFATQLIGEETDHSLLFYFVWLGSFVLFGAYAMLLPLPFVLLNSQVPNS</sequence>
<evidence type="ECO:0000313" key="3">
    <source>
        <dbReference type="Proteomes" id="UP000192578"/>
    </source>
</evidence>
<keyword evidence="3" id="KW-1185">Reference proteome</keyword>
<name>A0A1W0WZI5_HYPEX</name>
<feature type="transmembrane region" description="Helical" evidence="1">
    <location>
        <begin position="280"/>
        <end position="304"/>
    </location>
</feature>
<reference evidence="3" key="1">
    <citation type="submission" date="2017-01" db="EMBL/GenBank/DDBJ databases">
        <title>Comparative genomics of anhydrobiosis in the tardigrade Hypsibius dujardini.</title>
        <authorList>
            <person name="Yoshida Y."/>
            <person name="Koutsovoulos G."/>
            <person name="Laetsch D."/>
            <person name="Stevens L."/>
            <person name="Kumar S."/>
            <person name="Horikawa D."/>
            <person name="Ishino K."/>
            <person name="Komine S."/>
            <person name="Tomita M."/>
            <person name="Blaxter M."/>
            <person name="Arakawa K."/>
        </authorList>
    </citation>
    <scope>NUCLEOTIDE SEQUENCE [LARGE SCALE GENOMIC DNA]</scope>
    <source>
        <strain evidence="3">Z151</strain>
    </source>
</reference>
<keyword evidence="1" id="KW-0472">Membrane</keyword>
<feature type="transmembrane region" description="Helical" evidence="1">
    <location>
        <begin position="198"/>
        <end position="223"/>
    </location>
</feature>
<evidence type="ECO:0008006" key="4">
    <source>
        <dbReference type="Google" id="ProtNLM"/>
    </source>
</evidence>
<feature type="transmembrane region" description="Helical" evidence="1">
    <location>
        <begin position="48"/>
        <end position="70"/>
    </location>
</feature>
<dbReference type="Proteomes" id="UP000192578">
    <property type="component" value="Unassembled WGS sequence"/>
</dbReference>
<feature type="transmembrane region" description="Helical" evidence="1">
    <location>
        <begin position="140"/>
        <end position="159"/>
    </location>
</feature>
<organism evidence="2 3">
    <name type="scientific">Hypsibius exemplaris</name>
    <name type="common">Freshwater tardigrade</name>
    <dbReference type="NCBI Taxonomy" id="2072580"/>
    <lineage>
        <taxon>Eukaryota</taxon>
        <taxon>Metazoa</taxon>
        <taxon>Ecdysozoa</taxon>
        <taxon>Tardigrada</taxon>
        <taxon>Eutardigrada</taxon>
        <taxon>Parachela</taxon>
        <taxon>Hypsibioidea</taxon>
        <taxon>Hypsibiidae</taxon>
        <taxon>Hypsibius</taxon>
    </lineage>
</organism>
<accession>A0A1W0WZI5</accession>
<comment type="caution">
    <text evidence="2">The sequence shown here is derived from an EMBL/GenBank/DDBJ whole genome shotgun (WGS) entry which is preliminary data.</text>
</comment>
<dbReference type="EMBL" id="MTYJ01000029">
    <property type="protein sequence ID" value="OQV20621.1"/>
    <property type="molecule type" value="Genomic_DNA"/>
</dbReference>
<gene>
    <name evidence="2" type="ORF">BV898_05441</name>
</gene>
<keyword evidence="1" id="KW-0812">Transmembrane</keyword>
<protein>
    <recommendedName>
        <fullName evidence="4">Gustatory receptor</fullName>
    </recommendedName>
</protein>
<proteinExistence type="predicted"/>
<evidence type="ECO:0000313" key="2">
    <source>
        <dbReference type="EMBL" id="OQV20621.1"/>
    </source>
</evidence>
<feature type="transmembrane region" description="Helical" evidence="1">
    <location>
        <begin position="316"/>
        <end position="339"/>
    </location>
</feature>
<evidence type="ECO:0000256" key="1">
    <source>
        <dbReference type="SAM" id="Phobius"/>
    </source>
</evidence>
<feature type="transmembrane region" description="Helical" evidence="1">
    <location>
        <begin position="90"/>
        <end position="108"/>
    </location>
</feature>
<keyword evidence="1" id="KW-1133">Transmembrane helix</keyword>
<dbReference type="AlphaFoldDB" id="A0A1W0WZI5"/>